<organism evidence="3 4">
    <name type="scientific">Oceanimonas doudoroffii</name>
    <dbReference type="NCBI Taxonomy" id="84158"/>
    <lineage>
        <taxon>Bacteria</taxon>
        <taxon>Pseudomonadati</taxon>
        <taxon>Pseudomonadota</taxon>
        <taxon>Gammaproteobacteria</taxon>
        <taxon>Aeromonadales</taxon>
        <taxon>Aeromonadaceae</taxon>
        <taxon>Oceanimonas</taxon>
    </lineage>
</organism>
<feature type="chain" id="PRO_5011969016" evidence="2">
    <location>
        <begin position="23"/>
        <end position="373"/>
    </location>
</feature>
<dbReference type="EMBL" id="NBIM01000001">
    <property type="protein sequence ID" value="OXY82393.1"/>
    <property type="molecule type" value="Genomic_DNA"/>
</dbReference>
<keyword evidence="4" id="KW-1185">Reference proteome</keyword>
<dbReference type="AlphaFoldDB" id="A0A233RG73"/>
<accession>A0A233RG73</accession>
<protein>
    <submittedName>
        <fullName evidence="3">Uncharacterized protein</fullName>
    </submittedName>
</protein>
<feature type="signal peptide" evidence="2">
    <location>
        <begin position="1"/>
        <end position="22"/>
    </location>
</feature>
<comment type="caution">
    <text evidence="3">The sequence shown here is derived from an EMBL/GenBank/DDBJ whole genome shotgun (WGS) entry which is preliminary data.</text>
</comment>
<evidence type="ECO:0000256" key="1">
    <source>
        <dbReference type="SAM" id="Phobius"/>
    </source>
</evidence>
<keyword evidence="1" id="KW-1133">Transmembrane helix</keyword>
<keyword evidence="1" id="KW-0472">Membrane</keyword>
<evidence type="ECO:0000313" key="3">
    <source>
        <dbReference type="EMBL" id="OXY82393.1"/>
    </source>
</evidence>
<feature type="transmembrane region" description="Helical" evidence="1">
    <location>
        <begin position="338"/>
        <end position="358"/>
    </location>
</feature>
<keyword evidence="2" id="KW-0732">Signal</keyword>
<dbReference type="Proteomes" id="UP000242757">
    <property type="component" value="Unassembled WGS sequence"/>
</dbReference>
<dbReference type="OrthoDB" id="8895063at2"/>
<evidence type="ECO:0000256" key="2">
    <source>
        <dbReference type="SAM" id="SignalP"/>
    </source>
</evidence>
<gene>
    <name evidence="3" type="ORF">B6S08_02340</name>
</gene>
<keyword evidence="1" id="KW-0812">Transmembrane</keyword>
<proteinExistence type="predicted"/>
<evidence type="ECO:0000313" key="4">
    <source>
        <dbReference type="Proteomes" id="UP000242757"/>
    </source>
</evidence>
<sequence length="373" mass="40379">MLKLFTKLALLLLACVCAGALVQQTTLSALALTRVDPLPHTQQLMAEARYAEAADYLGFFMEYDYVSSNPQARALHNEIARQRESWRYRFEKLSEGLVLGTSDETIGMAAAVATDFLVIGDIRDLTHQGIHLARGEEVDEVLVALSTLGLVATTAQLASGAGTLATAGAAAPATAGATVAKSGIVALKTARRLGSLPPWLGKTLVRAARTARQSKSVSRLGDVFSHVTTLARTRGGFRLLASTRNADELATMARFARTFGHHSRPLYRLGGDLAVSLAATTGKQTIKLAATFGKGGLRLLNRVGAVRFTKIASRSAKMAYKGELLRLLAQSLFRLPSWLLGLMMVPALLFCPPWRWLLRLGRRRRAARGYSYE</sequence>
<reference evidence="3 4" key="1">
    <citation type="submission" date="2017-08" db="EMBL/GenBank/DDBJ databases">
        <title>A Genome Sequence of Oceanimonas doudoroffii ATCC 27123T.</title>
        <authorList>
            <person name="Brennan M.A."/>
            <person name="Maclea K.S."/>
            <person name="Mcclelland W.D."/>
            <person name="Trachtenberg A.M."/>
        </authorList>
    </citation>
    <scope>NUCLEOTIDE SEQUENCE [LARGE SCALE GENOMIC DNA]</scope>
    <source>
        <strain evidence="3 4">ATCC 27123</strain>
    </source>
</reference>
<name>A0A233RG73_9GAMM</name>
<dbReference type="RefSeq" id="WP_094199173.1">
    <property type="nucleotide sequence ID" value="NZ_NBIM01000001.1"/>
</dbReference>